<reference evidence="10" key="1">
    <citation type="submission" date="2024-01" db="EMBL/GenBank/DDBJ databases">
        <title>The first autotrophic representatives of the genus Thermodesulfovibrio.</title>
        <authorList>
            <person name="Maltseva A.I."/>
            <person name="Elcheninov A.G."/>
            <person name="Kublanov I.V."/>
            <person name="Lebedinsky A.V."/>
            <person name="Frolov E.N."/>
        </authorList>
    </citation>
    <scope>NUCLEOTIDE SEQUENCE</scope>
    <source>
        <strain evidence="10">3907-1M</strain>
    </source>
</reference>
<comment type="subunit">
    <text evidence="9">Homodimer.</text>
</comment>
<organism evidence="10">
    <name type="scientific">Thermodesulfovibrio autotrophicus</name>
    <dbReference type="NCBI Taxonomy" id="3118333"/>
    <lineage>
        <taxon>Bacteria</taxon>
        <taxon>Pseudomonadati</taxon>
        <taxon>Nitrospirota</taxon>
        <taxon>Thermodesulfovibrionia</taxon>
        <taxon>Thermodesulfovibrionales</taxon>
        <taxon>Thermodesulfovibrionaceae</taxon>
        <taxon>Thermodesulfovibrio</taxon>
    </lineage>
</organism>
<evidence type="ECO:0000256" key="5">
    <source>
        <dbReference type="ARBA" id="ARBA00022756"/>
    </source>
</evidence>
<comment type="function">
    <text evidence="9">Catalyzes a mechanistically unusual reaction, the ATP-dependent insertion of CO2 between the N7 and N8 nitrogen atoms of 7,8-diaminopelargonic acid (DAPA, also called 7,8-diammoniononanoate) to form a ureido ring.</text>
</comment>
<dbReference type="Pfam" id="PF13500">
    <property type="entry name" value="AAA_26"/>
    <property type="match status" value="1"/>
</dbReference>
<dbReference type="CDD" id="cd03109">
    <property type="entry name" value="DTBS"/>
    <property type="match status" value="1"/>
</dbReference>
<dbReference type="RefSeq" id="WP_353683684.1">
    <property type="nucleotide sequence ID" value="NZ_CP144373.1"/>
</dbReference>
<comment type="catalytic activity">
    <reaction evidence="9">
        <text>(7R,8S)-7,8-diammoniononanoate + CO2 + ATP = (4R,5S)-dethiobiotin + ADP + phosphate + 3 H(+)</text>
        <dbReference type="Rhea" id="RHEA:15805"/>
        <dbReference type="ChEBI" id="CHEBI:15378"/>
        <dbReference type="ChEBI" id="CHEBI:16526"/>
        <dbReference type="ChEBI" id="CHEBI:30616"/>
        <dbReference type="ChEBI" id="CHEBI:43474"/>
        <dbReference type="ChEBI" id="CHEBI:149469"/>
        <dbReference type="ChEBI" id="CHEBI:149473"/>
        <dbReference type="ChEBI" id="CHEBI:456216"/>
        <dbReference type="EC" id="6.3.3.3"/>
    </reaction>
</comment>
<feature type="binding site" evidence="9">
    <location>
        <position position="55"/>
    </location>
    <ligand>
        <name>ATP</name>
        <dbReference type="ChEBI" id="CHEBI:30616"/>
    </ligand>
</feature>
<evidence type="ECO:0000256" key="2">
    <source>
        <dbReference type="ARBA" id="ARBA00022598"/>
    </source>
</evidence>
<evidence type="ECO:0000256" key="1">
    <source>
        <dbReference type="ARBA" id="ARBA00022490"/>
    </source>
</evidence>
<feature type="binding site" evidence="9">
    <location>
        <begin position="214"/>
        <end position="216"/>
    </location>
    <ligand>
        <name>ATP</name>
        <dbReference type="ChEBI" id="CHEBI:30616"/>
    </ligand>
</feature>
<keyword evidence="3 9" id="KW-0479">Metal-binding</keyword>
<accession>A0AAU8GVV0</accession>
<dbReference type="EMBL" id="CP144373">
    <property type="protein sequence ID" value="XCH46145.1"/>
    <property type="molecule type" value="Genomic_DNA"/>
</dbReference>
<feature type="binding site" evidence="9">
    <location>
        <position position="55"/>
    </location>
    <ligand>
        <name>Mg(2+)</name>
        <dbReference type="ChEBI" id="CHEBI:18420"/>
    </ligand>
</feature>
<dbReference type="SUPFAM" id="SSF52540">
    <property type="entry name" value="P-loop containing nucleoside triphosphate hydrolases"/>
    <property type="match status" value="1"/>
</dbReference>
<name>A0AAU8GVV0_9BACT</name>
<feature type="active site" evidence="9">
    <location>
        <position position="38"/>
    </location>
</feature>
<feature type="binding site" evidence="9">
    <location>
        <position position="116"/>
    </location>
    <ligand>
        <name>Mg(2+)</name>
        <dbReference type="ChEBI" id="CHEBI:18420"/>
    </ligand>
</feature>
<dbReference type="EC" id="6.3.3.3" evidence="9"/>
<dbReference type="NCBIfam" id="TIGR00347">
    <property type="entry name" value="bioD"/>
    <property type="match status" value="1"/>
</dbReference>
<feature type="binding site" evidence="9">
    <location>
        <begin position="116"/>
        <end position="119"/>
    </location>
    <ligand>
        <name>ATP</name>
        <dbReference type="ChEBI" id="CHEBI:30616"/>
    </ligand>
</feature>
<dbReference type="GO" id="GO:0042803">
    <property type="term" value="F:protein homodimerization activity"/>
    <property type="evidence" value="ECO:0007669"/>
    <property type="project" value="UniProtKB-ARBA"/>
</dbReference>
<dbReference type="GO" id="GO:0009102">
    <property type="term" value="P:biotin biosynthetic process"/>
    <property type="evidence" value="ECO:0007669"/>
    <property type="project" value="UniProtKB-UniRule"/>
</dbReference>
<evidence type="ECO:0000256" key="9">
    <source>
        <dbReference type="HAMAP-Rule" id="MF_00336"/>
    </source>
</evidence>
<keyword evidence="6 9" id="KW-0067">ATP-binding</keyword>
<sequence>MKAGYFITGTDTGVGKTIVTAAILRSFIKKGLKVGAMKVVETGCLNKDGILLPSDGMLLRDMAEMNDSVDLITPVKMENPLSPLVASRLENIEVDIDRIFKSFETLKKKYDYLVIEGVGGLMVPLIKEEKRKTNFYFVRDLIKDMELPVIIVTRPSLGTINHTLLTLEALKNKKIPVKGYIINFSEPAKNDIAEKTNPQVLKELLDIPCLGVLPYLTELNKDRIGETALKSLDVEALIQGV</sequence>
<dbReference type="PIRSF" id="PIRSF006755">
    <property type="entry name" value="DTB_synth"/>
    <property type="match status" value="1"/>
</dbReference>
<feature type="binding site" evidence="9">
    <location>
        <begin position="13"/>
        <end position="18"/>
    </location>
    <ligand>
        <name>ATP</name>
        <dbReference type="ChEBI" id="CHEBI:30616"/>
    </ligand>
</feature>
<dbReference type="PANTHER" id="PTHR43210:SF2">
    <property type="entry name" value="ATP-DEPENDENT DETHIOBIOTIN SYNTHETASE BIOD 2"/>
    <property type="match status" value="1"/>
</dbReference>
<feature type="binding site" evidence="9">
    <location>
        <position position="17"/>
    </location>
    <ligand>
        <name>Mg(2+)</name>
        <dbReference type="ChEBI" id="CHEBI:18420"/>
    </ligand>
</feature>
<keyword evidence="4 9" id="KW-0547">Nucleotide-binding</keyword>
<dbReference type="GO" id="GO:0005829">
    <property type="term" value="C:cytosol"/>
    <property type="evidence" value="ECO:0007669"/>
    <property type="project" value="TreeGrafter"/>
</dbReference>
<dbReference type="Gene3D" id="3.40.50.300">
    <property type="entry name" value="P-loop containing nucleotide triphosphate hydrolases"/>
    <property type="match status" value="1"/>
</dbReference>
<comment type="similarity">
    <text evidence="9">Belongs to the dethiobiotin synthetase family.</text>
</comment>
<dbReference type="GO" id="GO:0004141">
    <property type="term" value="F:dethiobiotin synthase activity"/>
    <property type="evidence" value="ECO:0007669"/>
    <property type="project" value="UniProtKB-UniRule"/>
</dbReference>
<dbReference type="InterPro" id="IPR027417">
    <property type="entry name" value="P-loop_NTPase"/>
</dbReference>
<comment type="cofactor">
    <cofactor evidence="9">
        <name>Mg(2+)</name>
        <dbReference type="ChEBI" id="CHEBI:18420"/>
    </cofactor>
</comment>
<evidence type="ECO:0000256" key="3">
    <source>
        <dbReference type="ARBA" id="ARBA00022723"/>
    </source>
</evidence>
<comment type="pathway">
    <text evidence="9">Cofactor biosynthesis; biotin biosynthesis; biotin from 7,8-diaminononanoate: step 1/2.</text>
</comment>
<keyword evidence="5 9" id="KW-0093">Biotin biosynthesis</keyword>
<feature type="binding site" evidence="9">
    <location>
        <position position="42"/>
    </location>
    <ligand>
        <name>substrate</name>
    </ligand>
</feature>
<dbReference type="FunFam" id="3.40.50.300:FF:000292">
    <property type="entry name" value="ATP-dependent dethiobiotin synthetase BioD"/>
    <property type="match status" value="1"/>
</dbReference>
<dbReference type="PANTHER" id="PTHR43210">
    <property type="entry name" value="DETHIOBIOTIN SYNTHETASE"/>
    <property type="match status" value="1"/>
</dbReference>
<evidence type="ECO:0000256" key="4">
    <source>
        <dbReference type="ARBA" id="ARBA00022741"/>
    </source>
</evidence>
<evidence type="ECO:0000256" key="6">
    <source>
        <dbReference type="ARBA" id="ARBA00022840"/>
    </source>
</evidence>
<dbReference type="HAMAP" id="MF_00336">
    <property type="entry name" value="BioD"/>
    <property type="match status" value="1"/>
</dbReference>
<keyword evidence="1 9" id="KW-0963">Cytoplasm</keyword>
<keyword evidence="2 9" id="KW-0436">Ligase</keyword>
<dbReference type="GO" id="GO:0000287">
    <property type="term" value="F:magnesium ion binding"/>
    <property type="evidence" value="ECO:0007669"/>
    <property type="project" value="UniProtKB-UniRule"/>
</dbReference>
<dbReference type="GO" id="GO:0005524">
    <property type="term" value="F:ATP binding"/>
    <property type="evidence" value="ECO:0007669"/>
    <property type="project" value="UniProtKB-UniRule"/>
</dbReference>
<evidence type="ECO:0000256" key="7">
    <source>
        <dbReference type="ARBA" id="ARBA00022842"/>
    </source>
</evidence>
<evidence type="ECO:0000313" key="10">
    <source>
        <dbReference type="EMBL" id="XCH46145.1"/>
    </source>
</evidence>
<comment type="subcellular location">
    <subcellularLocation>
        <location evidence="9">Cytoplasm</location>
    </subcellularLocation>
</comment>
<gene>
    <name evidence="9 10" type="primary">bioD</name>
    <name evidence="10" type="ORF">V4D30_07315</name>
</gene>
<dbReference type="AlphaFoldDB" id="A0AAU8GVV0"/>
<proteinExistence type="inferred from homology"/>
<comment type="caution">
    <text evidence="9">Lacks conserved residue(s) required for the propagation of feature annotation.</text>
</comment>
<dbReference type="KEGG" id="taut:V4D30_07315"/>
<keyword evidence="7 9" id="KW-0460">Magnesium</keyword>
<protein>
    <recommendedName>
        <fullName evidence="9">ATP-dependent dethiobiotin synthetase BioD</fullName>
        <ecNumber evidence="9">6.3.3.3</ecNumber>
    </recommendedName>
    <alternativeName>
        <fullName evidence="9">DTB synthetase</fullName>
        <shortName evidence="9">DTBS</shortName>
    </alternativeName>
    <alternativeName>
        <fullName evidence="9">Dethiobiotin synthase</fullName>
    </alternativeName>
</protein>
<evidence type="ECO:0000256" key="8">
    <source>
        <dbReference type="ARBA" id="ARBA00047386"/>
    </source>
</evidence>
<dbReference type="InterPro" id="IPR004472">
    <property type="entry name" value="DTB_synth_BioD"/>
</dbReference>
<comment type="catalytic activity">
    <reaction evidence="8">
        <text>(7R,8S)-8-amino-7-(carboxyamino)nonanoate + ATP = (4R,5S)-dethiobiotin + ADP + phosphate + H(+)</text>
        <dbReference type="Rhea" id="RHEA:63684"/>
        <dbReference type="ChEBI" id="CHEBI:15378"/>
        <dbReference type="ChEBI" id="CHEBI:30616"/>
        <dbReference type="ChEBI" id="CHEBI:43474"/>
        <dbReference type="ChEBI" id="CHEBI:149470"/>
        <dbReference type="ChEBI" id="CHEBI:149473"/>
        <dbReference type="ChEBI" id="CHEBI:456216"/>
    </reaction>
</comment>